<protein>
    <submittedName>
        <fullName evidence="2">Uncharacterized protein</fullName>
    </submittedName>
</protein>
<gene>
    <name evidence="2" type="ORF">L1857_10050</name>
</gene>
<keyword evidence="1" id="KW-1133">Transmembrane helix</keyword>
<dbReference type="Proteomes" id="UP000830158">
    <property type="component" value="Chromosome"/>
</dbReference>
<accession>A0ABY4NSZ4</accession>
<organism evidence="2 3">
    <name type="scientific">Amycolatopsis thermalba</name>
    <dbReference type="NCBI Taxonomy" id="944492"/>
    <lineage>
        <taxon>Bacteria</taxon>
        <taxon>Bacillati</taxon>
        <taxon>Actinomycetota</taxon>
        <taxon>Actinomycetes</taxon>
        <taxon>Pseudonocardiales</taxon>
        <taxon>Pseudonocardiaceae</taxon>
        <taxon>Amycolatopsis</taxon>
    </lineage>
</organism>
<dbReference type="RefSeq" id="WP_162831161.1">
    <property type="nucleotide sequence ID" value="NZ_CP091196.1"/>
</dbReference>
<name>A0ABY4NSZ4_9PSEU</name>
<keyword evidence="1" id="KW-0472">Membrane</keyword>
<sequence>MTVAGLVCVLTGEAWAQGSNWPGAVPGLALMGAAGALTVTFATRRRLLPQLRHRTVIFVSIGLISLPLACAVPNERQNGIGMYFCFAGAFLTLGIGVIVMRRRT</sequence>
<keyword evidence="1" id="KW-0812">Transmembrane</keyword>
<evidence type="ECO:0000313" key="3">
    <source>
        <dbReference type="Proteomes" id="UP000830158"/>
    </source>
</evidence>
<dbReference type="EMBL" id="CP091196">
    <property type="protein sequence ID" value="UQS23133.1"/>
    <property type="molecule type" value="Genomic_DNA"/>
</dbReference>
<reference evidence="2" key="1">
    <citation type="submission" date="2022-01" db="EMBL/GenBank/DDBJ databases">
        <title>PSI-footprinting approach for the identification of protein synthesis inhibitor producers.</title>
        <authorList>
            <person name="Handel F."/>
            <person name="Kulik A."/>
            <person name="Wex K.W."/>
            <person name="Berscheid A."/>
            <person name="Saur J.S."/>
            <person name="Winkler A."/>
            <person name="Wibberg D."/>
            <person name="Kalinowski J."/>
            <person name="Broetz-Oesterhelt H."/>
            <person name="Mast Y."/>
        </authorList>
    </citation>
    <scope>NUCLEOTIDE SEQUENCE</scope>
    <source>
        <strain evidence="2">KNN 49.3e</strain>
    </source>
</reference>
<feature type="transmembrane region" description="Helical" evidence="1">
    <location>
        <begin position="26"/>
        <end position="43"/>
    </location>
</feature>
<evidence type="ECO:0000256" key="1">
    <source>
        <dbReference type="SAM" id="Phobius"/>
    </source>
</evidence>
<evidence type="ECO:0000313" key="2">
    <source>
        <dbReference type="EMBL" id="UQS23133.1"/>
    </source>
</evidence>
<proteinExistence type="predicted"/>
<keyword evidence="3" id="KW-1185">Reference proteome</keyword>
<feature type="transmembrane region" description="Helical" evidence="1">
    <location>
        <begin position="80"/>
        <end position="100"/>
    </location>
</feature>
<feature type="transmembrane region" description="Helical" evidence="1">
    <location>
        <begin position="55"/>
        <end position="74"/>
    </location>
</feature>